<organism evidence="10 11">
    <name type="scientific">Asaia krungthepensis NRIC 0535</name>
    <dbReference type="NCBI Taxonomy" id="1307925"/>
    <lineage>
        <taxon>Bacteria</taxon>
        <taxon>Pseudomonadati</taxon>
        <taxon>Pseudomonadota</taxon>
        <taxon>Alphaproteobacteria</taxon>
        <taxon>Acetobacterales</taxon>
        <taxon>Acetobacteraceae</taxon>
        <taxon>Asaia</taxon>
    </lineage>
</organism>
<evidence type="ECO:0000256" key="9">
    <source>
        <dbReference type="HAMAP-Rule" id="MF_00024"/>
    </source>
</evidence>
<comment type="function">
    <text evidence="9">Converts cobyric acid to cobinamide by the addition of aminopropanol on the F carboxylic group.</text>
</comment>
<proteinExistence type="inferred from homology"/>
<comment type="subcellular location">
    <subcellularLocation>
        <location evidence="1 9">Cell membrane</location>
        <topology evidence="1 9">Multi-pass membrane protein</topology>
    </subcellularLocation>
</comment>
<evidence type="ECO:0000256" key="3">
    <source>
        <dbReference type="ARBA" id="ARBA00006263"/>
    </source>
</evidence>
<feature type="transmembrane region" description="Helical" evidence="9">
    <location>
        <begin position="73"/>
        <end position="91"/>
    </location>
</feature>
<keyword evidence="6 9" id="KW-0812">Transmembrane</keyword>
<evidence type="ECO:0000256" key="7">
    <source>
        <dbReference type="ARBA" id="ARBA00022989"/>
    </source>
</evidence>
<accession>A0ABQ0Q1A8</accession>
<dbReference type="PANTHER" id="PTHR34308">
    <property type="entry name" value="COBALAMIN BIOSYNTHESIS PROTEIN CBIB"/>
    <property type="match status" value="1"/>
</dbReference>
<evidence type="ECO:0000256" key="6">
    <source>
        <dbReference type="ARBA" id="ARBA00022692"/>
    </source>
</evidence>
<comment type="caution">
    <text evidence="10">The sequence shown here is derived from an EMBL/GenBank/DDBJ whole genome shotgun (WGS) entry which is preliminary data.</text>
</comment>
<keyword evidence="8 9" id="KW-0472">Membrane</keyword>
<comment type="pathway">
    <text evidence="2 9">Cofactor biosynthesis; adenosylcobalamin biosynthesis.</text>
</comment>
<keyword evidence="5 9" id="KW-0169">Cobalamin biosynthesis</keyword>
<keyword evidence="4 9" id="KW-1003">Cell membrane</keyword>
<dbReference type="Proteomes" id="UP001062776">
    <property type="component" value="Unassembled WGS sequence"/>
</dbReference>
<dbReference type="InterPro" id="IPR004485">
    <property type="entry name" value="Cobalamin_biosynth_CobD/CbiB"/>
</dbReference>
<keyword evidence="11" id="KW-1185">Reference proteome</keyword>
<evidence type="ECO:0000256" key="8">
    <source>
        <dbReference type="ARBA" id="ARBA00023136"/>
    </source>
</evidence>
<evidence type="ECO:0000256" key="5">
    <source>
        <dbReference type="ARBA" id="ARBA00022573"/>
    </source>
</evidence>
<comment type="similarity">
    <text evidence="3 9">Belongs to the CobD/CbiB family.</text>
</comment>
<dbReference type="HAMAP" id="MF_00024">
    <property type="entry name" value="CobD_CbiB"/>
    <property type="match status" value="1"/>
</dbReference>
<reference evidence="10" key="1">
    <citation type="submission" date="2013-04" db="EMBL/GenBank/DDBJ databases">
        <title>The genome sequencing project of 58 acetic acid bacteria.</title>
        <authorList>
            <person name="Okamoto-Kainuma A."/>
            <person name="Ishikawa M."/>
            <person name="Umino S."/>
            <person name="Koizumi Y."/>
            <person name="Shiwa Y."/>
            <person name="Yoshikawa H."/>
            <person name="Matsutani M."/>
            <person name="Matsushita K."/>
        </authorList>
    </citation>
    <scope>NUCLEOTIDE SEQUENCE</scope>
    <source>
        <strain evidence="10">NRIC 0535</strain>
    </source>
</reference>
<dbReference type="PANTHER" id="PTHR34308:SF1">
    <property type="entry name" value="COBALAMIN BIOSYNTHESIS PROTEIN CBIB"/>
    <property type="match status" value="1"/>
</dbReference>
<dbReference type="Pfam" id="PF03186">
    <property type="entry name" value="CobD_Cbib"/>
    <property type="match status" value="1"/>
</dbReference>
<evidence type="ECO:0000313" key="10">
    <source>
        <dbReference type="EMBL" id="GBQ86723.1"/>
    </source>
</evidence>
<evidence type="ECO:0000256" key="4">
    <source>
        <dbReference type="ARBA" id="ARBA00022475"/>
    </source>
</evidence>
<feature type="transmembrane region" description="Helical" evidence="9">
    <location>
        <begin position="176"/>
        <end position="197"/>
    </location>
</feature>
<dbReference type="RefSeq" id="WP_264814901.1">
    <property type="nucleotide sequence ID" value="NZ_BAPV01000007.1"/>
</dbReference>
<protein>
    <recommendedName>
        <fullName evidence="9">Cobalamin biosynthesis protein CobD</fullName>
    </recommendedName>
</protein>
<evidence type="ECO:0000256" key="1">
    <source>
        <dbReference type="ARBA" id="ARBA00004651"/>
    </source>
</evidence>
<dbReference type="EMBL" id="BAPV01000007">
    <property type="protein sequence ID" value="GBQ86723.1"/>
    <property type="molecule type" value="Genomic_DNA"/>
</dbReference>
<evidence type="ECO:0000256" key="2">
    <source>
        <dbReference type="ARBA" id="ARBA00004953"/>
    </source>
</evidence>
<dbReference type="NCBIfam" id="TIGR00380">
    <property type="entry name" value="cobal_cbiB"/>
    <property type="match status" value="1"/>
</dbReference>
<gene>
    <name evidence="9" type="primary">cobD</name>
    <name evidence="10" type="ORF">AA0535_1089</name>
</gene>
<sequence>MFLSLTLLALLVESAFGYPDALFRRIGHPVTWIGRLITMLDRRLNTPPRDTTGNGGNDAAARPLDALCQRTKGVLALLLIVSLPTGLALAATRLAQSFLPEWVVFLLQALGASTLIAQKSLRAHVQAVLTGLRQNGLEGGRHAVAQIVGRDPDSLDESGVIRAAIESLSENFSDGVVAPVFWLAVFGLPGIVAYKAINTADSMIGHMTPRHADFGRAAALTDDCVNIPASRLTALWLVLAGLIPGTARDRPTAESAFETSRNALTTIRRDAHRHRSPNAGWPEAAMAGLLALRLAGPRHYKGKCVTDSWMGNGRAEARQQDLANALGLYRIACVIQAAFLVLLMVLFGHSWS</sequence>
<name>A0ABQ0Q1A8_9PROT</name>
<keyword evidence="7 9" id="KW-1133">Transmembrane helix</keyword>
<evidence type="ECO:0000313" key="11">
    <source>
        <dbReference type="Proteomes" id="UP001062776"/>
    </source>
</evidence>
<feature type="transmembrane region" description="Helical" evidence="9">
    <location>
        <begin position="328"/>
        <end position="351"/>
    </location>
</feature>
<comment type="caution">
    <text evidence="9">Lacks conserved residue(s) required for the propagation of feature annotation.</text>
</comment>